<proteinExistence type="predicted"/>
<keyword evidence="3" id="KW-1185">Reference proteome</keyword>
<dbReference type="AlphaFoldDB" id="W8WYM3"/>
<accession>W8WYM3</accession>
<dbReference type="CDD" id="cd07438">
    <property type="entry name" value="PHP_HisPPase_AMP"/>
    <property type="match status" value="1"/>
</dbReference>
<dbReference type="Gene3D" id="1.10.150.650">
    <property type="match status" value="1"/>
</dbReference>
<dbReference type="InterPro" id="IPR004013">
    <property type="entry name" value="PHP_dom"/>
</dbReference>
<dbReference type="PATRIC" id="fig|1437824.5.peg.2182"/>
<dbReference type="Gene3D" id="3.20.20.140">
    <property type="entry name" value="Metal-dependent hydrolases"/>
    <property type="match status" value="1"/>
</dbReference>
<dbReference type="PANTHER" id="PTHR42924:SF3">
    <property type="entry name" value="POLYMERASE_HISTIDINOL PHOSPHATASE N-TERMINAL DOMAIN-CONTAINING PROTEIN"/>
    <property type="match status" value="1"/>
</dbReference>
<evidence type="ECO:0000259" key="1">
    <source>
        <dbReference type="SMART" id="SM00481"/>
    </source>
</evidence>
<dbReference type="GO" id="GO:0035312">
    <property type="term" value="F:5'-3' DNA exonuclease activity"/>
    <property type="evidence" value="ECO:0007669"/>
    <property type="project" value="TreeGrafter"/>
</dbReference>
<evidence type="ECO:0000313" key="2">
    <source>
        <dbReference type="EMBL" id="CDM24664.1"/>
    </source>
</evidence>
<dbReference type="SMART" id="SM00481">
    <property type="entry name" value="POLIIIAc"/>
    <property type="match status" value="1"/>
</dbReference>
<gene>
    <name evidence="2" type="ORF">BN940_11021</name>
</gene>
<dbReference type="InterPro" id="IPR016195">
    <property type="entry name" value="Pol/histidinol_Pase-like"/>
</dbReference>
<protein>
    <submittedName>
        <fullName evidence="2">Predicted metal-dependent phosphoesterases</fullName>
    </submittedName>
</protein>
<dbReference type="PANTHER" id="PTHR42924">
    <property type="entry name" value="EXONUCLEASE"/>
    <property type="match status" value="1"/>
</dbReference>
<organism evidence="2 3">
    <name type="scientific">Castellaniella defragrans (strain DSM 12143 / CCUG 39792 / 65Phen)</name>
    <name type="common">Alcaligenes defragrans</name>
    <dbReference type="NCBI Taxonomy" id="1437824"/>
    <lineage>
        <taxon>Bacteria</taxon>
        <taxon>Pseudomonadati</taxon>
        <taxon>Pseudomonadota</taxon>
        <taxon>Betaproteobacteria</taxon>
        <taxon>Burkholderiales</taxon>
        <taxon>Alcaligenaceae</taxon>
        <taxon>Castellaniella</taxon>
    </lineage>
</organism>
<dbReference type="GO" id="GO:0004534">
    <property type="term" value="F:5'-3' RNA exonuclease activity"/>
    <property type="evidence" value="ECO:0007669"/>
    <property type="project" value="TreeGrafter"/>
</dbReference>
<reference evidence="2 3" key="1">
    <citation type="journal article" date="2014" name="BMC Microbiol.">
        <title>The oxygen-independent metabolism of cyclic monoterpenes in Castellaniella defragrans 65Phen.</title>
        <authorList>
            <person name="Petasch J."/>
            <person name="Disch E.M."/>
            <person name="Markert S."/>
            <person name="Becher D."/>
            <person name="Schweder T."/>
            <person name="Huttel B."/>
            <person name="Reinhardt R."/>
            <person name="Harder J."/>
        </authorList>
    </citation>
    <scope>NUCLEOTIDE SEQUENCE [LARGE SCALE GENOMIC DNA]</scope>
    <source>
        <strain evidence="2">65Phen</strain>
    </source>
</reference>
<dbReference type="HOGENOM" id="CLU_067347_0_0_4"/>
<dbReference type="STRING" id="1437824.BN940_11021"/>
<dbReference type="EMBL" id="HG916765">
    <property type="protein sequence ID" value="CDM24664.1"/>
    <property type="molecule type" value="Genomic_DNA"/>
</dbReference>
<dbReference type="InterPro" id="IPR003141">
    <property type="entry name" value="Pol/His_phosphatase_N"/>
</dbReference>
<dbReference type="KEGG" id="cdn:BN940_11021"/>
<evidence type="ECO:0000313" key="3">
    <source>
        <dbReference type="Proteomes" id="UP000019805"/>
    </source>
</evidence>
<dbReference type="Proteomes" id="UP000019805">
    <property type="component" value="Chromosome"/>
</dbReference>
<feature type="domain" description="Polymerase/histidinol phosphatase N-terminal" evidence="1">
    <location>
        <begin position="24"/>
        <end position="89"/>
    </location>
</feature>
<dbReference type="Pfam" id="PF02811">
    <property type="entry name" value="PHP"/>
    <property type="match status" value="1"/>
</dbReference>
<dbReference type="SUPFAM" id="SSF89550">
    <property type="entry name" value="PHP domain-like"/>
    <property type="match status" value="1"/>
</dbReference>
<sequence>MLNPGGPPAARTAPPRTGIMPLNVDLHSHSSCSDGVLPPAQVAARAREQGVDWWSLSDHDETSGLAEAAAAARELGLGFIPGVEISVTFCGLTVHVLGLNIDPEQPDLRAGLAGIRRSRFERAGEIAERLQDCGIAGAYEGALRQVDNPDLIGRVHFARHLLEQGHCRTLQQAFDRYLGDGKRAFVPMRWPSLEAAVAWIRAAGGKAVIAHPGRYRYTLQQFDALFEAFKSLGGVGLEVVSSGHTPAQCNRYARVAQAYGFEASRGSDFHAPGIPRAELGRVPPLPEYLTPVWRDWI</sequence>
<dbReference type="InterPro" id="IPR052018">
    <property type="entry name" value="PHP_domain"/>
</dbReference>
<dbReference type="eggNOG" id="COG0613">
    <property type="taxonomic scope" value="Bacteria"/>
</dbReference>
<name>W8WYM3_CASD6</name>